<name>A0ABR6BN89_9PSEU</name>
<evidence type="ECO:0000313" key="3">
    <source>
        <dbReference type="Proteomes" id="UP000517916"/>
    </source>
</evidence>
<proteinExistence type="predicted"/>
<protein>
    <submittedName>
        <fullName evidence="2">Uncharacterized protein</fullName>
    </submittedName>
</protein>
<organism evidence="2 3">
    <name type="scientific">Kutzneria viridogrisea</name>
    <dbReference type="NCBI Taxonomy" id="47990"/>
    <lineage>
        <taxon>Bacteria</taxon>
        <taxon>Bacillati</taxon>
        <taxon>Actinomycetota</taxon>
        <taxon>Actinomycetes</taxon>
        <taxon>Pseudonocardiales</taxon>
        <taxon>Pseudonocardiaceae</taxon>
        <taxon>Kutzneria</taxon>
    </lineage>
</organism>
<sequence>MRRLLAAAAAGLLLVLGTGAQAGAAEPGWQVHNPPTTMDGWYTDQITAFGHDSAIALGTEYWIIGNHRTYKRVWQWGGQQWTTLTLPSESLVPGAVTGVSATDEWVFGRDDSGGATRFPGYRWNGGRWTEQGSKDFEVLAAQSKSASDLWAAGSDRGDGFFHPQVGHWNGSSWSVTRTPVPAGYSGSLTAVHAVSATNVWAAGSISADVANAKSEPYLVHWDGTSWTRAALPGFTEDVRLTSVLVRANGEVWAGGYQSKYVPGKAIVLRGTAQGFGLVPVPDTGDTRLTGFAEDGGTLYAGIGGSGDTTNGLLSWTGSGWQTATGPTAPTRRVGVLTAVPGGGLWAGGADKSGKQFLALR</sequence>
<dbReference type="RefSeq" id="WP_182838859.1">
    <property type="nucleotide sequence ID" value="NZ_BAAABQ010000073.1"/>
</dbReference>
<evidence type="ECO:0000256" key="1">
    <source>
        <dbReference type="SAM" id="SignalP"/>
    </source>
</evidence>
<feature type="signal peptide" evidence="1">
    <location>
        <begin position="1"/>
        <end position="24"/>
    </location>
</feature>
<dbReference type="Proteomes" id="UP000517916">
    <property type="component" value="Unassembled WGS sequence"/>
</dbReference>
<keyword evidence="1" id="KW-0732">Signal</keyword>
<feature type="chain" id="PRO_5045674675" evidence="1">
    <location>
        <begin position="25"/>
        <end position="360"/>
    </location>
</feature>
<dbReference type="EMBL" id="JACJID010000004">
    <property type="protein sequence ID" value="MBA8928364.1"/>
    <property type="molecule type" value="Genomic_DNA"/>
</dbReference>
<keyword evidence="3" id="KW-1185">Reference proteome</keyword>
<reference evidence="2 3" key="1">
    <citation type="submission" date="2020-08" db="EMBL/GenBank/DDBJ databases">
        <title>Genomic Encyclopedia of Archaeal and Bacterial Type Strains, Phase II (KMG-II): from individual species to whole genera.</title>
        <authorList>
            <person name="Goeker M."/>
        </authorList>
    </citation>
    <scope>NUCLEOTIDE SEQUENCE [LARGE SCALE GENOMIC DNA]</scope>
    <source>
        <strain evidence="2 3">DSM 43850</strain>
    </source>
</reference>
<evidence type="ECO:0000313" key="2">
    <source>
        <dbReference type="EMBL" id="MBA8928364.1"/>
    </source>
</evidence>
<accession>A0ABR6BN89</accession>
<comment type="caution">
    <text evidence="2">The sequence shown here is derived from an EMBL/GenBank/DDBJ whole genome shotgun (WGS) entry which is preliminary data.</text>
</comment>
<gene>
    <name evidence="2" type="ORF">BC739_005581</name>
</gene>